<gene>
    <name evidence="1" type="ORF">FIPPAONL_00046</name>
</gene>
<evidence type="ECO:0000313" key="2">
    <source>
        <dbReference type="Proteomes" id="UP000316012"/>
    </source>
</evidence>
<comment type="caution">
    <text evidence="1">The sequence shown here is derived from an EMBL/GenBank/DDBJ whole genome shotgun (WGS) entry which is preliminary data.</text>
</comment>
<keyword evidence="2" id="KW-1185">Reference proteome</keyword>
<sequence>MKEADPYHEAENAEEYWGRVNKGFDLISKLDGAENILLVTHGFTIRSIVSRFAPGKYNLAHGPRNASITIMNMIDKDMKIASYNKMSV</sequence>
<dbReference type="Pfam" id="PF00300">
    <property type="entry name" value="His_Phos_1"/>
    <property type="match status" value="1"/>
</dbReference>
<dbReference type="SUPFAM" id="SSF53254">
    <property type="entry name" value="Phosphoglycerate mutase-like"/>
    <property type="match status" value="1"/>
</dbReference>
<reference evidence="1 2" key="1">
    <citation type="submission" date="2019-04" db="EMBL/GenBank/DDBJ databases">
        <title>Lactobacillus gasseri 7171 assembly.</title>
        <authorList>
            <person name="Joris B.R."/>
            <person name="Giguere D."/>
        </authorList>
    </citation>
    <scope>NUCLEOTIDE SEQUENCE [LARGE SCALE GENOMIC DNA]</scope>
    <source>
        <strain evidence="1 2">7171</strain>
    </source>
</reference>
<dbReference type="Proteomes" id="UP000316012">
    <property type="component" value="Unassembled WGS sequence"/>
</dbReference>
<evidence type="ECO:0000313" key="1">
    <source>
        <dbReference type="EMBL" id="TQW16236.1"/>
    </source>
</evidence>
<dbReference type="Gene3D" id="3.40.50.1240">
    <property type="entry name" value="Phosphoglycerate mutase-like"/>
    <property type="match status" value="1"/>
</dbReference>
<dbReference type="InterPro" id="IPR029033">
    <property type="entry name" value="His_PPase_superfam"/>
</dbReference>
<dbReference type="EMBL" id="SRMD01000016">
    <property type="protein sequence ID" value="TQW16236.1"/>
    <property type="molecule type" value="Genomic_DNA"/>
</dbReference>
<organism evidence="1 2">
    <name type="scientific">Lactobacillus gasseri</name>
    <dbReference type="NCBI Taxonomy" id="1596"/>
    <lineage>
        <taxon>Bacteria</taxon>
        <taxon>Bacillati</taxon>
        <taxon>Bacillota</taxon>
        <taxon>Bacilli</taxon>
        <taxon>Lactobacillales</taxon>
        <taxon>Lactobacillaceae</taxon>
        <taxon>Lactobacillus</taxon>
    </lineage>
</organism>
<protein>
    <recommendedName>
        <fullName evidence="3">Phosphoglycerate mutase family protein</fullName>
    </recommendedName>
</protein>
<dbReference type="InterPro" id="IPR013078">
    <property type="entry name" value="His_Pase_superF_clade-1"/>
</dbReference>
<name>A0ABY3BGR9_LACGS</name>
<evidence type="ECO:0008006" key="3">
    <source>
        <dbReference type="Google" id="ProtNLM"/>
    </source>
</evidence>
<accession>A0ABY3BGR9</accession>
<proteinExistence type="predicted"/>